<dbReference type="AlphaFoldDB" id="A0A7S1QDF0"/>
<feature type="transmembrane region" description="Helical" evidence="1">
    <location>
        <begin position="201"/>
        <end position="224"/>
    </location>
</feature>
<keyword evidence="1" id="KW-0472">Membrane</keyword>
<organism evidence="2">
    <name type="scientific">Alexandrium catenella</name>
    <name type="common">Red tide dinoflagellate</name>
    <name type="synonym">Gonyaulax catenella</name>
    <dbReference type="NCBI Taxonomy" id="2925"/>
    <lineage>
        <taxon>Eukaryota</taxon>
        <taxon>Sar</taxon>
        <taxon>Alveolata</taxon>
        <taxon>Dinophyceae</taxon>
        <taxon>Gonyaulacales</taxon>
        <taxon>Pyrocystaceae</taxon>
        <taxon>Alexandrium</taxon>
    </lineage>
</organism>
<dbReference type="InterPro" id="IPR023352">
    <property type="entry name" value="MAPEG-like_dom_sf"/>
</dbReference>
<dbReference type="EMBL" id="HBGE01038980">
    <property type="protein sequence ID" value="CAD9133928.1"/>
    <property type="molecule type" value="Transcribed_RNA"/>
</dbReference>
<reference evidence="2" key="1">
    <citation type="submission" date="2021-01" db="EMBL/GenBank/DDBJ databases">
        <authorList>
            <person name="Corre E."/>
            <person name="Pelletier E."/>
            <person name="Niang G."/>
            <person name="Scheremetjew M."/>
            <person name="Finn R."/>
            <person name="Kale V."/>
            <person name="Holt S."/>
            <person name="Cochrane G."/>
            <person name="Meng A."/>
            <person name="Brown T."/>
            <person name="Cohen L."/>
        </authorList>
    </citation>
    <scope>NUCLEOTIDE SEQUENCE</scope>
    <source>
        <strain evidence="2">OF101</strain>
    </source>
</reference>
<accession>A0A7S1QDF0</accession>
<keyword evidence="1" id="KW-0812">Transmembrane</keyword>
<proteinExistence type="predicted"/>
<name>A0A7S1QDF0_ALECA</name>
<sequence>MTPKRAPPGLPDFTPEMRDAEAARARQMAAALLLVPRLVCFLVAYLILRFGDTEYYEAQIAFFNGLTGTRWGYLFLAVVVFSALTSWLNVMPIVLQARVMGIRDSNLSANMYIYRVSHVANSRGKVPYVLLEEDGPEGQYNRASRSMHQFIEWAIAVALCIPFAGVIFPAWAFVLTLIFAAGRIWHQWSYVDRGAGGHRGGFLMAIFSSALLEMLVLVVSLRVFGAL</sequence>
<dbReference type="SUPFAM" id="SSF161084">
    <property type="entry name" value="MAPEG domain-like"/>
    <property type="match status" value="1"/>
</dbReference>
<gene>
    <name evidence="2" type="ORF">ACAT0790_LOCUS23526</name>
</gene>
<feature type="transmembrane region" description="Helical" evidence="1">
    <location>
        <begin position="150"/>
        <end position="181"/>
    </location>
</feature>
<feature type="transmembrane region" description="Helical" evidence="1">
    <location>
        <begin position="71"/>
        <end position="95"/>
    </location>
</feature>
<keyword evidence="1" id="KW-1133">Transmembrane helix</keyword>
<evidence type="ECO:0000256" key="1">
    <source>
        <dbReference type="SAM" id="Phobius"/>
    </source>
</evidence>
<protein>
    <submittedName>
        <fullName evidence="2">Uncharacterized protein</fullName>
    </submittedName>
</protein>
<dbReference type="Gene3D" id="1.20.120.550">
    <property type="entry name" value="Membrane associated eicosanoid/glutathione metabolism-like domain"/>
    <property type="match status" value="1"/>
</dbReference>
<feature type="transmembrane region" description="Helical" evidence="1">
    <location>
        <begin position="28"/>
        <end position="51"/>
    </location>
</feature>
<dbReference type="GO" id="GO:0016020">
    <property type="term" value="C:membrane"/>
    <property type="evidence" value="ECO:0007669"/>
    <property type="project" value="UniProtKB-SubCell"/>
</dbReference>
<evidence type="ECO:0000313" key="2">
    <source>
        <dbReference type="EMBL" id="CAD9133928.1"/>
    </source>
</evidence>